<gene>
    <name evidence="1" type="ORF">Cgig2_032996</name>
</gene>
<organism evidence="1 2">
    <name type="scientific">Carnegiea gigantea</name>
    <dbReference type="NCBI Taxonomy" id="171969"/>
    <lineage>
        <taxon>Eukaryota</taxon>
        <taxon>Viridiplantae</taxon>
        <taxon>Streptophyta</taxon>
        <taxon>Embryophyta</taxon>
        <taxon>Tracheophyta</taxon>
        <taxon>Spermatophyta</taxon>
        <taxon>Magnoliopsida</taxon>
        <taxon>eudicotyledons</taxon>
        <taxon>Gunneridae</taxon>
        <taxon>Pentapetalae</taxon>
        <taxon>Caryophyllales</taxon>
        <taxon>Cactineae</taxon>
        <taxon>Cactaceae</taxon>
        <taxon>Cactoideae</taxon>
        <taxon>Echinocereeae</taxon>
        <taxon>Carnegiea</taxon>
    </lineage>
</organism>
<dbReference type="Proteomes" id="UP001153076">
    <property type="component" value="Unassembled WGS sequence"/>
</dbReference>
<dbReference type="AlphaFoldDB" id="A0A9Q1JUC8"/>
<accession>A0A9Q1JUC8</accession>
<dbReference type="EMBL" id="JAKOGI010000706">
    <property type="protein sequence ID" value="KAJ8431225.1"/>
    <property type="molecule type" value="Genomic_DNA"/>
</dbReference>
<sequence length="243" mass="25766">MYAGIGRKLATLVNTGLQVCKEIGLGPGQRTPLGSLGRTRLIKTKCHFQPSTESPHFARARINELSCHWSSGPSCWSRELMFLYPWSMDFLAGQANLSAYIARAEALLIGQGNLSSCVTGAVDLLAGQANLSSYVVGPVNLLTSKGELSIGSFCQSSHFYQRNVGITTFSEYLLNSLVAGAANLLAGQVDLSSCIARAANFLENLSSCVAGAAYLLAGQINLSSCVAGVADLFAGQAFVKMEW</sequence>
<proteinExistence type="predicted"/>
<protein>
    <submittedName>
        <fullName evidence="1">Uncharacterized protein</fullName>
    </submittedName>
</protein>
<keyword evidence="2" id="KW-1185">Reference proteome</keyword>
<name>A0A9Q1JUC8_9CARY</name>
<evidence type="ECO:0000313" key="2">
    <source>
        <dbReference type="Proteomes" id="UP001153076"/>
    </source>
</evidence>
<evidence type="ECO:0000313" key="1">
    <source>
        <dbReference type="EMBL" id="KAJ8431225.1"/>
    </source>
</evidence>
<reference evidence="1" key="1">
    <citation type="submission" date="2022-04" db="EMBL/GenBank/DDBJ databases">
        <title>Carnegiea gigantea Genome sequencing and assembly v2.</title>
        <authorList>
            <person name="Copetti D."/>
            <person name="Sanderson M.J."/>
            <person name="Burquez A."/>
            <person name="Wojciechowski M.F."/>
        </authorList>
    </citation>
    <scope>NUCLEOTIDE SEQUENCE</scope>
    <source>
        <strain evidence="1">SGP5-SGP5p</strain>
        <tissue evidence="1">Aerial part</tissue>
    </source>
</reference>
<comment type="caution">
    <text evidence="1">The sequence shown here is derived from an EMBL/GenBank/DDBJ whole genome shotgun (WGS) entry which is preliminary data.</text>
</comment>